<evidence type="ECO:0000313" key="2">
    <source>
        <dbReference type="EMBL" id="AKP68415.1"/>
    </source>
</evidence>
<keyword evidence="1" id="KW-1133">Transmembrane helix</keyword>
<reference evidence="3" key="1">
    <citation type="submission" date="2015-07" db="EMBL/GenBank/DDBJ databases">
        <title>Lactobacillus ginsenosidimutans/EMML 3141/ whole genome sequencing.</title>
        <authorList>
            <person name="Kim M.K."/>
            <person name="Im W.-T."/>
            <person name="Srinivasan S."/>
            <person name="Lee J.-J."/>
        </authorList>
    </citation>
    <scope>NUCLEOTIDE SEQUENCE [LARGE SCALE GENOMIC DNA]</scope>
    <source>
        <strain evidence="3">EMML 3041</strain>
    </source>
</reference>
<keyword evidence="1" id="KW-0812">Transmembrane</keyword>
<feature type="transmembrane region" description="Helical" evidence="1">
    <location>
        <begin position="6"/>
        <end position="30"/>
    </location>
</feature>
<dbReference type="EMBL" id="CP012034">
    <property type="protein sequence ID" value="AKP68415.1"/>
    <property type="molecule type" value="Genomic_DNA"/>
</dbReference>
<feature type="transmembrane region" description="Helical" evidence="1">
    <location>
        <begin position="37"/>
        <end position="61"/>
    </location>
</feature>
<gene>
    <name evidence="2" type="ORF">ABM34_06320</name>
</gene>
<protein>
    <submittedName>
        <fullName evidence="2">Uncharacterized protein</fullName>
    </submittedName>
</protein>
<name>A0A0H4R3S4_9LACO</name>
<keyword evidence="1" id="KW-0472">Membrane</keyword>
<organism evidence="2 3">
    <name type="scientific">Companilactobacillus ginsenosidimutans</name>
    <dbReference type="NCBI Taxonomy" id="1007676"/>
    <lineage>
        <taxon>Bacteria</taxon>
        <taxon>Bacillati</taxon>
        <taxon>Bacillota</taxon>
        <taxon>Bacilli</taxon>
        <taxon>Lactobacillales</taxon>
        <taxon>Lactobacillaceae</taxon>
        <taxon>Companilactobacillus</taxon>
    </lineage>
</organism>
<dbReference type="KEGG" id="lgn:ABM34_06320"/>
<dbReference type="PATRIC" id="fig|1007676.4.peg.1256"/>
<evidence type="ECO:0000256" key="1">
    <source>
        <dbReference type="SAM" id="Phobius"/>
    </source>
</evidence>
<dbReference type="Proteomes" id="UP000036106">
    <property type="component" value="Chromosome"/>
</dbReference>
<dbReference type="AlphaFoldDB" id="A0A0H4R3S4"/>
<feature type="transmembrane region" description="Helical" evidence="1">
    <location>
        <begin position="81"/>
        <end position="103"/>
    </location>
</feature>
<dbReference type="OrthoDB" id="2295138at2"/>
<evidence type="ECO:0000313" key="3">
    <source>
        <dbReference type="Proteomes" id="UP000036106"/>
    </source>
</evidence>
<proteinExistence type="predicted"/>
<accession>A0A0H4R3S4</accession>
<sequence length="113" mass="12653">MGWGYQFTIGLLLVNIIVYLPNLISIYLVGKDKFSGIIWTAVSGPIIAVAFLKLHLLGAWIPVWGPWNRSFFALGVDKLSWWILVITAVAGIVTGMIAIYCLGRIQDREKYVK</sequence>
<keyword evidence="3" id="KW-1185">Reference proteome</keyword>